<dbReference type="EMBL" id="CP021059">
    <property type="protein sequence ID" value="ARQ05842.1"/>
    <property type="molecule type" value="Genomic_DNA"/>
</dbReference>
<dbReference type="RefSeq" id="WP_086041557.1">
    <property type="nucleotide sequence ID" value="NZ_CBCRZA010000020.1"/>
</dbReference>
<proteinExistence type="inferred from homology"/>
<comment type="subcellular location">
    <subcellularLocation>
        <location evidence="1">Membrane</location>
        <topology evidence="1">Multi-pass membrane protein</topology>
    </subcellularLocation>
</comment>
<evidence type="ECO:0000256" key="6">
    <source>
        <dbReference type="ARBA" id="ARBA00023136"/>
    </source>
</evidence>
<evidence type="ECO:0000259" key="8">
    <source>
        <dbReference type="Pfam" id="PF00999"/>
    </source>
</evidence>
<feature type="domain" description="Cation/H+ exchanger transmembrane" evidence="8">
    <location>
        <begin position="13"/>
        <end position="362"/>
    </location>
</feature>
<feature type="transmembrane region" description="Helical" evidence="7">
    <location>
        <begin position="288"/>
        <end position="308"/>
    </location>
</feature>
<keyword evidence="10" id="KW-1185">Reference proteome</keyword>
<gene>
    <name evidence="9" type="primary">amhT</name>
    <name evidence="9" type="ORF">MCCS_01710</name>
</gene>
<evidence type="ECO:0000256" key="1">
    <source>
        <dbReference type="ARBA" id="ARBA00004141"/>
    </source>
</evidence>
<comment type="similarity">
    <text evidence="2">Belongs to the monovalent cation:proton antiporter 2 (CPA2) transporter (TC 2.A.37) family.</text>
</comment>
<name>A0A1W7A889_9STAP</name>
<feature type="transmembrane region" description="Helical" evidence="7">
    <location>
        <begin position="212"/>
        <end position="245"/>
    </location>
</feature>
<reference evidence="9 10" key="1">
    <citation type="journal article" date="2017" name="Int. J. Syst. Evol. Microbiol.">
        <title>Macrococcus canis sp. nov., a skin bacterium associated with infections in dogs.</title>
        <authorList>
            <person name="Gobeli Brawand S."/>
            <person name="Cotting K."/>
            <person name="Gomez-Sanz E."/>
            <person name="Collaud A."/>
            <person name="Thomann A."/>
            <person name="Brodard I."/>
            <person name="Rodriguez-Campos S."/>
            <person name="Strauss C."/>
            <person name="Perreten V."/>
        </authorList>
    </citation>
    <scope>NUCLEOTIDE SEQUENCE [LARGE SCALE GENOMIC DNA]</scope>
    <source>
        <strain evidence="9 10">KM45013</strain>
    </source>
</reference>
<dbReference type="InterPro" id="IPR038770">
    <property type="entry name" value="Na+/solute_symporter_sf"/>
</dbReference>
<feature type="transmembrane region" description="Helical" evidence="7">
    <location>
        <begin position="345"/>
        <end position="364"/>
    </location>
</feature>
<dbReference type="GO" id="GO:1902600">
    <property type="term" value="P:proton transmembrane transport"/>
    <property type="evidence" value="ECO:0007669"/>
    <property type="project" value="InterPro"/>
</dbReference>
<protein>
    <submittedName>
        <fullName evidence="9">Ammonium/H(+) antiporter subunit AmhT</fullName>
    </submittedName>
</protein>
<evidence type="ECO:0000256" key="5">
    <source>
        <dbReference type="ARBA" id="ARBA00022989"/>
    </source>
</evidence>
<dbReference type="PANTHER" id="PTHR42751">
    <property type="entry name" value="SODIUM/HYDROGEN EXCHANGER FAMILY/TRKA DOMAIN PROTEIN"/>
    <property type="match status" value="1"/>
</dbReference>
<accession>A0A1W7A889</accession>
<dbReference type="GO" id="GO:0016020">
    <property type="term" value="C:membrane"/>
    <property type="evidence" value="ECO:0007669"/>
    <property type="project" value="UniProtKB-SubCell"/>
</dbReference>
<organism evidence="9 10">
    <name type="scientific">Macrococcoides canis</name>
    <dbReference type="NCBI Taxonomy" id="1855823"/>
    <lineage>
        <taxon>Bacteria</taxon>
        <taxon>Bacillati</taxon>
        <taxon>Bacillota</taxon>
        <taxon>Bacilli</taxon>
        <taxon>Bacillales</taxon>
        <taxon>Staphylococcaceae</taxon>
        <taxon>Macrococcoides</taxon>
    </lineage>
</organism>
<keyword evidence="6 7" id="KW-0472">Membrane</keyword>
<evidence type="ECO:0000313" key="10">
    <source>
        <dbReference type="Proteomes" id="UP000194154"/>
    </source>
</evidence>
<keyword evidence="4 7" id="KW-0812">Transmembrane</keyword>
<dbReference type="Pfam" id="PF00999">
    <property type="entry name" value="Na_H_Exchanger"/>
    <property type="match status" value="1"/>
</dbReference>
<dbReference type="Proteomes" id="UP000194154">
    <property type="component" value="Chromosome"/>
</dbReference>
<evidence type="ECO:0000256" key="7">
    <source>
        <dbReference type="SAM" id="Phobius"/>
    </source>
</evidence>
<evidence type="ECO:0000313" key="9">
    <source>
        <dbReference type="EMBL" id="ARQ05842.1"/>
    </source>
</evidence>
<dbReference type="KEGG" id="mcak:MCCS_01710"/>
<evidence type="ECO:0000256" key="3">
    <source>
        <dbReference type="ARBA" id="ARBA00022448"/>
    </source>
</evidence>
<dbReference type="GO" id="GO:0015297">
    <property type="term" value="F:antiporter activity"/>
    <property type="evidence" value="ECO:0007669"/>
    <property type="project" value="InterPro"/>
</dbReference>
<feature type="transmembrane region" description="Helical" evidence="7">
    <location>
        <begin position="142"/>
        <end position="166"/>
    </location>
</feature>
<keyword evidence="3" id="KW-0813">Transport</keyword>
<feature type="transmembrane region" description="Helical" evidence="7">
    <location>
        <begin position="172"/>
        <end position="192"/>
    </location>
</feature>
<dbReference type="InterPro" id="IPR006153">
    <property type="entry name" value="Cation/H_exchanger_TM"/>
</dbReference>
<dbReference type="OrthoDB" id="9781411at2"/>
<dbReference type="Gene3D" id="1.20.1530.20">
    <property type="match status" value="1"/>
</dbReference>
<dbReference type="PANTHER" id="PTHR42751:SF3">
    <property type="entry name" value="SODIUM_GLUTAMATE SYMPORTER"/>
    <property type="match status" value="1"/>
</dbReference>
<feature type="transmembrane region" description="Helical" evidence="7">
    <location>
        <begin position="32"/>
        <end position="65"/>
    </location>
</feature>
<sequence>MIPELLHVGLLLLLLFIGGFIGHKINIPDVIIFLAIGLVLSFFIAPSEVMSFAAELGIVLMFFMLGMEFPFHQLKRMALDIYKPGLLDLLLSFGITLMICLLLNFDLPQSLLIGAVVYATSSSITVKLLEKSKRMVKRDSDFLLGLLIFEDIISPILVVVVASIYIKGNVSISELGVTGLEIILLIAGALIIGKFIFSKAEDFIKQYIDEDFFVLFIVGVGILYGGIAVVMNLSEVFGAFLAGIMLAESRQAHNLQNMVRNLRDLLMPIFFIQFGMNIDITQITMIPILLIIILWSVVAKVATGYIGGRQYGLTKLESWRAGLSFTQRGEFSIIVASLGAEQIQTFSGIFILCSAVIGVILFQLSPTIAKKLK</sequence>
<feature type="transmembrane region" description="Helical" evidence="7">
    <location>
        <begin position="86"/>
        <end position="105"/>
    </location>
</feature>
<evidence type="ECO:0000256" key="4">
    <source>
        <dbReference type="ARBA" id="ARBA00022692"/>
    </source>
</evidence>
<dbReference type="GeneID" id="35294327"/>
<dbReference type="STRING" id="1855823.MCCS_01710"/>
<evidence type="ECO:0000256" key="2">
    <source>
        <dbReference type="ARBA" id="ARBA00005551"/>
    </source>
</evidence>
<keyword evidence="5 7" id="KW-1133">Transmembrane helix</keyword>
<dbReference type="AlphaFoldDB" id="A0A1W7A889"/>